<dbReference type="HOGENOM" id="CLU_2534245_0_0_1"/>
<reference evidence="1" key="2">
    <citation type="submission" date="2018-08" db="UniProtKB">
        <authorList>
            <consortium name="EnsemblPlants"/>
        </authorList>
    </citation>
    <scope>IDENTIFICATION</scope>
    <source>
        <strain evidence="1">Yugu1</strain>
    </source>
</reference>
<proteinExistence type="predicted"/>
<dbReference type="SUPFAM" id="SSF53756">
    <property type="entry name" value="UDP-Glycosyltransferase/glycogen phosphorylase"/>
    <property type="match status" value="1"/>
</dbReference>
<accession>K3XRH5</accession>
<sequence>MSSPPPPHVLLVSTPLQGHVNPLLVLGWRLAFRGLPVTFSTVPHASLKFSYRDGEAVNIRHGMLCFEHLHGGGDLRPPDNPLYR</sequence>
<dbReference type="Gramene" id="KQL04347">
    <property type="protein sequence ID" value="KQL04347"/>
    <property type="gene ID" value="SETIT_004517mg"/>
</dbReference>
<dbReference type="Proteomes" id="UP000004995">
    <property type="component" value="Unassembled WGS sequence"/>
</dbReference>
<protein>
    <submittedName>
        <fullName evidence="1">Uncharacterized protein</fullName>
    </submittedName>
</protein>
<dbReference type="EMBL" id="AGNK02002853">
    <property type="status" value="NOT_ANNOTATED_CDS"/>
    <property type="molecule type" value="Genomic_DNA"/>
</dbReference>
<dbReference type="EnsemblPlants" id="KQL04347">
    <property type="protein sequence ID" value="KQL04347"/>
    <property type="gene ID" value="SETIT_004517mg"/>
</dbReference>
<dbReference type="InParanoid" id="K3XRH5"/>
<reference evidence="2" key="1">
    <citation type="journal article" date="2012" name="Nat. Biotechnol.">
        <title>Reference genome sequence of the model plant Setaria.</title>
        <authorList>
            <person name="Bennetzen J.L."/>
            <person name="Schmutz J."/>
            <person name="Wang H."/>
            <person name="Percifield R."/>
            <person name="Hawkins J."/>
            <person name="Pontaroli A.C."/>
            <person name="Estep M."/>
            <person name="Feng L."/>
            <person name="Vaughn J.N."/>
            <person name="Grimwood J."/>
            <person name="Jenkins J."/>
            <person name="Barry K."/>
            <person name="Lindquist E."/>
            <person name="Hellsten U."/>
            <person name="Deshpande S."/>
            <person name="Wang X."/>
            <person name="Wu X."/>
            <person name="Mitros T."/>
            <person name="Triplett J."/>
            <person name="Yang X."/>
            <person name="Ye C.Y."/>
            <person name="Mauro-Herrera M."/>
            <person name="Wang L."/>
            <person name="Li P."/>
            <person name="Sharma M."/>
            <person name="Sharma R."/>
            <person name="Ronald P.C."/>
            <person name="Panaud O."/>
            <person name="Kellogg E.A."/>
            <person name="Brutnell T.P."/>
            <person name="Doust A.N."/>
            <person name="Tuskan G.A."/>
            <person name="Rokhsar D."/>
            <person name="Devos K.M."/>
        </authorList>
    </citation>
    <scope>NUCLEOTIDE SEQUENCE [LARGE SCALE GENOMIC DNA]</scope>
    <source>
        <strain evidence="2">cv. Yugu1</strain>
    </source>
</reference>
<evidence type="ECO:0000313" key="1">
    <source>
        <dbReference type="EnsemblPlants" id="KQL04347"/>
    </source>
</evidence>
<name>K3XRH5_SETIT</name>
<keyword evidence="2" id="KW-1185">Reference proteome</keyword>
<dbReference type="Gene3D" id="3.40.50.2000">
    <property type="entry name" value="Glycogen Phosphorylase B"/>
    <property type="match status" value="1"/>
</dbReference>
<dbReference type="AlphaFoldDB" id="K3XRH5"/>
<organism evidence="1 2">
    <name type="scientific">Setaria italica</name>
    <name type="common">Foxtail millet</name>
    <name type="synonym">Panicum italicum</name>
    <dbReference type="NCBI Taxonomy" id="4555"/>
    <lineage>
        <taxon>Eukaryota</taxon>
        <taxon>Viridiplantae</taxon>
        <taxon>Streptophyta</taxon>
        <taxon>Embryophyta</taxon>
        <taxon>Tracheophyta</taxon>
        <taxon>Spermatophyta</taxon>
        <taxon>Magnoliopsida</taxon>
        <taxon>Liliopsida</taxon>
        <taxon>Poales</taxon>
        <taxon>Poaceae</taxon>
        <taxon>PACMAD clade</taxon>
        <taxon>Panicoideae</taxon>
        <taxon>Panicodae</taxon>
        <taxon>Paniceae</taxon>
        <taxon>Cenchrinae</taxon>
        <taxon>Setaria</taxon>
    </lineage>
</organism>
<evidence type="ECO:0000313" key="2">
    <source>
        <dbReference type="Proteomes" id="UP000004995"/>
    </source>
</evidence>